<dbReference type="InterPro" id="IPR052022">
    <property type="entry name" value="26kDa_periplasmic_antigen"/>
</dbReference>
<dbReference type="KEGG" id="ske:Sked_30160"/>
<gene>
    <name evidence="1" type="ordered locus">Sked_30160</name>
</gene>
<evidence type="ECO:0000313" key="1">
    <source>
        <dbReference type="EMBL" id="ACZ22917.1"/>
    </source>
</evidence>
<dbReference type="InterPro" id="IPR007497">
    <property type="entry name" value="SIMPL/DUF541"/>
</dbReference>
<dbReference type="AlphaFoldDB" id="D1BCD0"/>
<keyword evidence="2" id="KW-1185">Reference proteome</keyword>
<name>D1BCD0_SANKS</name>
<dbReference type="PANTHER" id="PTHR34387">
    <property type="entry name" value="SLR1258 PROTEIN"/>
    <property type="match status" value="1"/>
</dbReference>
<dbReference type="GO" id="GO:0006974">
    <property type="term" value="P:DNA damage response"/>
    <property type="evidence" value="ECO:0007669"/>
    <property type="project" value="TreeGrafter"/>
</dbReference>
<dbReference type="Proteomes" id="UP000000322">
    <property type="component" value="Chromosome"/>
</dbReference>
<dbReference type="HOGENOM" id="CLU_080344_4_1_11"/>
<evidence type="ECO:0000313" key="2">
    <source>
        <dbReference type="Proteomes" id="UP000000322"/>
    </source>
</evidence>
<organism evidence="1 2">
    <name type="scientific">Sanguibacter keddieii (strain ATCC 51767 / DSM 10542 / NCFB 3025 / ST-74)</name>
    <dbReference type="NCBI Taxonomy" id="446469"/>
    <lineage>
        <taxon>Bacteria</taxon>
        <taxon>Bacillati</taxon>
        <taxon>Actinomycetota</taxon>
        <taxon>Actinomycetes</taxon>
        <taxon>Micrococcales</taxon>
        <taxon>Sanguibacteraceae</taxon>
        <taxon>Sanguibacter</taxon>
    </lineage>
</organism>
<dbReference type="Pfam" id="PF04402">
    <property type="entry name" value="SIMPL"/>
    <property type="match status" value="1"/>
</dbReference>
<dbReference type="PANTHER" id="PTHR34387:SF1">
    <property type="entry name" value="PERIPLASMIC IMMUNOGENIC PROTEIN"/>
    <property type="match status" value="1"/>
</dbReference>
<dbReference type="RefSeq" id="WP_012867985.1">
    <property type="nucleotide sequence ID" value="NC_013521.1"/>
</dbReference>
<dbReference type="STRING" id="446469.Sked_30160"/>
<sequence length="211" mass="21193">MGKRRAPEGITVTGTGTAASVPDVVDVELGAEASAADVQQALDAAAAGLDAARSALADHGVAAADIQTAQTSTWTERRDSGEQVTTARLSLRARVRDVAAAGECVRAALAAAGPVARLESMHVAFGDTDTLVRSAREAAFRDARATAEQLAALAGRTLGPVVDVLDGAGGGGGAGGPRAWAMRSDMAATGIGIDPGTQEVSASVTVRWAFE</sequence>
<dbReference type="Gene3D" id="3.30.110.170">
    <property type="entry name" value="Protein of unknown function (DUF541), domain 1"/>
    <property type="match status" value="1"/>
</dbReference>
<dbReference type="EMBL" id="CP001819">
    <property type="protein sequence ID" value="ACZ22917.1"/>
    <property type="molecule type" value="Genomic_DNA"/>
</dbReference>
<dbReference type="eggNOG" id="COG2968">
    <property type="taxonomic scope" value="Bacteria"/>
</dbReference>
<dbReference type="OrthoDB" id="9808766at2"/>
<dbReference type="Gene3D" id="3.30.70.2970">
    <property type="entry name" value="Protein of unknown function (DUF541), domain 2"/>
    <property type="match status" value="1"/>
</dbReference>
<accession>D1BCD0</accession>
<reference evidence="1 2" key="1">
    <citation type="journal article" date="2009" name="Stand. Genomic Sci.">
        <title>Complete genome sequence of Sanguibacter keddieii type strain (ST-74).</title>
        <authorList>
            <person name="Ivanova N."/>
            <person name="Sikorski J."/>
            <person name="Sims D."/>
            <person name="Brettin T."/>
            <person name="Detter J.C."/>
            <person name="Han C."/>
            <person name="Lapidus A."/>
            <person name="Copeland A."/>
            <person name="Glavina Del Rio T."/>
            <person name="Nolan M."/>
            <person name="Chen F."/>
            <person name="Lucas S."/>
            <person name="Tice H."/>
            <person name="Cheng J.F."/>
            <person name="Bruce D."/>
            <person name="Goodwin L."/>
            <person name="Pitluck S."/>
            <person name="Pati A."/>
            <person name="Mavromatis K."/>
            <person name="Chen A."/>
            <person name="Palaniappan K."/>
            <person name="D'haeseleer P."/>
            <person name="Chain P."/>
            <person name="Bristow J."/>
            <person name="Eisen J.A."/>
            <person name="Markowitz V."/>
            <person name="Hugenholtz P."/>
            <person name="Goker M."/>
            <person name="Pukall R."/>
            <person name="Klenk H.P."/>
            <person name="Kyrpides N.C."/>
        </authorList>
    </citation>
    <scope>NUCLEOTIDE SEQUENCE [LARGE SCALE GENOMIC DNA]</scope>
    <source>
        <strain evidence="2">ATCC 51767 / DSM 10542 / NCFB 3025 / ST-74</strain>
    </source>
</reference>
<protein>
    <submittedName>
        <fullName evidence="1">Uncharacterized conserved protein</fullName>
    </submittedName>
</protein>
<proteinExistence type="predicted"/>